<keyword evidence="3" id="KW-0067">ATP-binding</keyword>
<dbReference type="InterPro" id="IPR023168">
    <property type="entry name" value="GatB_Yqey_C_2"/>
</dbReference>
<comment type="catalytic activity">
    <reaction evidence="5">
        <text>L-aspartyl-tRNA(Asn) + L-glutamine + ATP + H2O = L-asparaginyl-tRNA(Asn) + L-glutamate + ADP + phosphate + 2 H(+)</text>
        <dbReference type="Rhea" id="RHEA:14513"/>
        <dbReference type="Rhea" id="RHEA-COMP:9674"/>
        <dbReference type="Rhea" id="RHEA-COMP:9677"/>
        <dbReference type="ChEBI" id="CHEBI:15377"/>
        <dbReference type="ChEBI" id="CHEBI:15378"/>
        <dbReference type="ChEBI" id="CHEBI:29985"/>
        <dbReference type="ChEBI" id="CHEBI:30616"/>
        <dbReference type="ChEBI" id="CHEBI:43474"/>
        <dbReference type="ChEBI" id="CHEBI:58359"/>
        <dbReference type="ChEBI" id="CHEBI:78515"/>
        <dbReference type="ChEBI" id="CHEBI:78516"/>
        <dbReference type="ChEBI" id="CHEBI:456216"/>
    </reaction>
</comment>
<evidence type="ECO:0000256" key="6">
    <source>
        <dbReference type="ARBA" id="ARBA00047913"/>
    </source>
</evidence>
<evidence type="ECO:0000256" key="1">
    <source>
        <dbReference type="ARBA" id="ARBA00022598"/>
    </source>
</evidence>
<keyword evidence="2" id="KW-0547">Nucleotide-binding</keyword>
<dbReference type="InterPro" id="IPR017959">
    <property type="entry name" value="Asn/Gln-tRNA_amidoTrfase_suB/E"/>
</dbReference>
<evidence type="ECO:0000313" key="8">
    <source>
        <dbReference type="EMBL" id="GAI30594.1"/>
    </source>
</evidence>
<gene>
    <name evidence="8" type="ORF">S06H3_34536</name>
</gene>
<keyword evidence="4" id="KW-0648">Protein biosynthesis</keyword>
<dbReference type="GO" id="GO:0005524">
    <property type="term" value="F:ATP binding"/>
    <property type="evidence" value="ECO:0007669"/>
    <property type="project" value="UniProtKB-KW"/>
</dbReference>
<protein>
    <recommendedName>
        <fullName evidence="7">Asn/Gln amidotransferase domain-containing protein</fullName>
    </recommendedName>
</protein>
<evidence type="ECO:0000256" key="4">
    <source>
        <dbReference type="ARBA" id="ARBA00022917"/>
    </source>
</evidence>
<feature type="non-terminal residue" evidence="8">
    <location>
        <position position="1"/>
    </location>
</feature>
<evidence type="ECO:0000256" key="3">
    <source>
        <dbReference type="ARBA" id="ARBA00022840"/>
    </source>
</evidence>
<keyword evidence="1" id="KW-0436">Ligase</keyword>
<dbReference type="GO" id="GO:0016884">
    <property type="term" value="F:carbon-nitrogen ligase activity, with glutamine as amido-N-donor"/>
    <property type="evidence" value="ECO:0007669"/>
    <property type="project" value="InterPro"/>
</dbReference>
<organism evidence="8">
    <name type="scientific">marine sediment metagenome</name>
    <dbReference type="NCBI Taxonomy" id="412755"/>
    <lineage>
        <taxon>unclassified sequences</taxon>
        <taxon>metagenomes</taxon>
        <taxon>ecological metagenomes</taxon>
    </lineage>
</organism>
<sequence length="113" mass="12682">RGFLITPENFAEFVTLIYEGRISSKIAKTVLEEMFKTGADPSHIIEEKGLTQLTDTGEIEKIIKEVISKNPKAIEDYKKGKENALQFLVGQVMAATRGRAKPDTVQQLLKKFL</sequence>
<dbReference type="InterPro" id="IPR018027">
    <property type="entry name" value="Asn/Gln_amidotransferase"/>
</dbReference>
<dbReference type="GO" id="GO:0006412">
    <property type="term" value="P:translation"/>
    <property type="evidence" value="ECO:0007669"/>
    <property type="project" value="UniProtKB-KW"/>
</dbReference>
<dbReference type="Gene3D" id="1.10.10.410">
    <property type="match status" value="1"/>
</dbReference>
<dbReference type="InterPro" id="IPR003789">
    <property type="entry name" value="Asn/Gln_tRNA_amidoTrase-B-like"/>
</dbReference>
<evidence type="ECO:0000256" key="5">
    <source>
        <dbReference type="ARBA" id="ARBA00047380"/>
    </source>
</evidence>
<dbReference type="AlphaFoldDB" id="X1PI96"/>
<evidence type="ECO:0000256" key="2">
    <source>
        <dbReference type="ARBA" id="ARBA00022741"/>
    </source>
</evidence>
<feature type="domain" description="Asn/Gln amidotransferase" evidence="7">
    <location>
        <begin position="1"/>
        <end position="113"/>
    </location>
</feature>
<evidence type="ECO:0000259" key="7">
    <source>
        <dbReference type="SMART" id="SM00845"/>
    </source>
</evidence>
<dbReference type="PANTHER" id="PTHR11659">
    <property type="entry name" value="GLUTAMYL-TRNA GLN AMIDOTRANSFERASE SUBUNIT B MITOCHONDRIAL AND PROKARYOTIC PET112-RELATED"/>
    <property type="match status" value="1"/>
</dbReference>
<dbReference type="SUPFAM" id="SSF89095">
    <property type="entry name" value="GatB/YqeY motif"/>
    <property type="match status" value="1"/>
</dbReference>
<name>X1PI96_9ZZZZ</name>
<dbReference type="SMART" id="SM00845">
    <property type="entry name" value="GatB_Yqey"/>
    <property type="match status" value="1"/>
</dbReference>
<comment type="caution">
    <text evidence="8">The sequence shown here is derived from an EMBL/GenBank/DDBJ whole genome shotgun (WGS) entry which is preliminary data.</text>
</comment>
<dbReference type="Pfam" id="PF02637">
    <property type="entry name" value="GatB_Yqey"/>
    <property type="match status" value="1"/>
</dbReference>
<dbReference type="EMBL" id="BARV01020740">
    <property type="protein sequence ID" value="GAI30594.1"/>
    <property type="molecule type" value="Genomic_DNA"/>
</dbReference>
<proteinExistence type="predicted"/>
<dbReference type="FunFam" id="1.10.10.410:FF:000001">
    <property type="entry name" value="Aspartyl/glutamyl-tRNA(Asn/Gln) amidotransferase subunit B"/>
    <property type="match status" value="1"/>
</dbReference>
<reference evidence="8" key="1">
    <citation type="journal article" date="2014" name="Front. Microbiol.">
        <title>High frequency of phylogenetically diverse reductive dehalogenase-homologous genes in deep subseafloor sedimentary metagenomes.</title>
        <authorList>
            <person name="Kawai M."/>
            <person name="Futagami T."/>
            <person name="Toyoda A."/>
            <person name="Takaki Y."/>
            <person name="Nishi S."/>
            <person name="Hori S."/>
            <person name="Arai W."/>
            <person name="Tsubouchi T."/>
            <person name="Morono Y."/>
            <person name="Uchiyama I."/>
            <person name="Ito T."/>
            <person name="Fujiyama A."/>
            <person name="Inagaki F."/>
            <person name="Takami H."/>
        </authorList>
    </citation>
    <scope>NUCLEOTIDE SEQUENCE</scope>
    <source>
        <strain evidence="8">Expedition CK06-06</strain>
    </source>
</reference>
<comment type="catalytic activity">
    <reaction evidence="6">
        <text>L-glutamyl-tRNA(Gln) + L-glutamine + ATP + H2O = L-glutaminyl-tRNA(Gln) + L-glutamate + ADP + phosphate + H(+)</text>
        <dbReference type="Rhea" id="RHEA:17521"/>
        <dbReference type="Rhea" id="RHEA-COMP:9681"/>
        <dbReference type="Rhea" id="RHEA-COMP:9684"/>
        <dbReference type="ChEBI" id="CHEBI:15377"/>
        <dbReference type="ChEBI" id="CHEBI:15378"/>
        <dbReference type="ChEBI" id="CHEBI:29985"/>
        <dbReference type="ChEBI" id="CHEBI:30616"/>
        <dbReference type="ChEBI" id="CHEBI:43474"/>
        <dbReference type="ChEBI" id="CHEBI:58359"/>
        <dbReference type="ChEBI" id="CHEBI:78520"/>
        <dbReference type="ChEBI" id="CHEBI:78521"/>
        <dbReference type="ChEBI" id="CHEBI:456216"/>
    </reaction>
</comment>
<accession>X1PI96</accession>